<evidence type="ECO:0000313" key="2">
    <source>
        <dbReference type="EMBL" id="CAB4240967.1"/>
    </source>
</evidence>
<dbReference type="EMBL" id="LR797815">
    <property type="protein sequence ID" value="CAB4240967.1"/>
    <property type="molecule type" value="Genomic_DNA"/>
</dbReference>
<feature type="compositionally biased region" description="Polar residues" evidence="1">
    <location>
        <begin position="1"/>
        <end position="10"/>
    </location>
</feature>
<accession>A0A6J5T9Y1</accession>
<feature type="compositionally biased region" description="Polar residues" evidence="1">
    <location>
        <begin position="18"/>
        <end position="27"/>
    </location>
</feature>
<reference evidence="2" key="1">
    <citation type="submission" date="2020-05" db="EMBL/GenBank/DDBJ databases">
        <authorList>
            <person name="Chiriac C."/>
            <person name="Salcher M."/>
            <person name="Ghai R."/>
            <person name="Kavagutti S V."/>
        </authorList>
    </citation>
    <scope>NUCLEOTIDE SEQUENCE</scope>
</reference>
<name>A0A6J5T9Y1_9CAUD</name>
<evidence type="ECO:0000256" key="1">
    <source>
        <dbReference type="SAM" id="MobiDB-lite"/>
    </source>
</evidence>
<proteinExistence type="predicted"/>
<feature type="region of interest" description="Disordered" evidence="1">
    <location>
        <begin position="1"/>
        <end position="27"/>
    </location>
</feature>
<organism evidence="2">
    <name type="scientific">uncultured Caudovirales phage</name>
    <dbReference type="NCBI Taxonomy" id="2100421"/>
    <lineage>
        <taxon>Viruses</taxon>
        <taxon>Duplodnaviria</taxon>
        <taxon>Heunggongvirae</taxon>
        <taxon>Uroviricota</taxon>
        <taxon>Caudoviricetes</taxon>
        <taxon>Peduoviridae</taxon>
        <taxon>Maltschvirus</taxon>
        <taxon>Maltschvirus maltsch</taxon>
    </lineage>
</organism>
<sequence length="146" mass="15050">MPISQNTSPIYTLPTGPSWGTVTTADNTQDGTSGNTIVCFTAGANGGYLQKVICQPISTSGSTATFAAAIRVYLNNGSTPGTAANNVLIREFSAPALNVNVASQTGTLAVEIPFNIQIAAAYVIYVGVTSFQTNTAWKVYGVGGSY</sequence>
<protein>
    <submittedName>
        <fullName evidence="2">Uncharacterized protein</fullName>
    </submittedName>
</protein>
<gene>
    <name evidence="2" type="ORF">UFOVP23_46</name>
</gene>